<organism evidence="1">
    <name type="scientific">Arundo donax</name>
    <name type="common">Giant reed</name>
    <name type="synonym">Donax arundinaceus</name>
    <dbReference type="NCBI Taxonomy" id="35708"/>
    <lineage>
        <taxon>Eukaryota</taxon>
        <taxon>Viridiplantae</taxon>
        <taxon>Streptophyta</taxon>
        <taxon>Embryophyta</taxon>
        <taxon>Tracheophyta</taxon>
        <taxon>Spermatophyta</taxon>
        <taxon>Magnoliopsida</taxon>
        <taxon>Liliopsida</taxon>
        <taxon>Poales</taxon>
        <taxon>Poaceae</taxon>
        <taxon>PACMAD clade</taxon>
        <taxon>Arundinoideae</taxon>
        <taxon>Arundineae</taxon>
        <taxon>Arundo</taxon>
    </lineage>
</organism>
<reference evidence="1" key="2">
    <citation type="journal article" date="2015" name="Data Brief">
        <title>Shoot transcriptome of the giant reed, Arundo donax.</title>
        <authorList>
            <person name="Barrero R.A."/>
            <person name="Guerrero F.D."/>
            <person name="Moolhuijzen P."/>
            <person name="Goolsby J.A."/>
            <person name="Tidwell J."/>
            <person name="Bellgard S.E."/>
            <person name="Bellgard M.I."/>
        </authorList>
    </citation>
    <scope>NUCLEOTIDE SEQUENCE</scope>
    <source>
        <tissue evidence="1">Shoot tissue taken approximately 20 cm above the soil surface</tissue>
    </source>
</reference>
<name>A0A0A9B8L8_ARUDO</name>
<evidence type="ECO:0000313" key="1">
    <source>
        <dbReference type="EMBL" id="JAD60339.1"/>
    </source>
</evidence>
<sequence>MNSVGKFDYKSWSKCVNICMFENILRFHN</sequence>
<dbReference type="AlphaFoldDB" id="A0A0A9B8L8"/>
<reference evidence="1" key="1">
    <citation type="submission" date="2014-09" db="EMBL/GenBank/DDBJ databases">
        <authorList>
            <person name="Magalhaes I.L.F."/>
            <person name="Oliveira U."/>
            <person name="Santos F.R."/>
            <person name="Vidigal T.H.D.A."/>
            <person name="Brescovit A.D."/>
            <person name="Santos A.J."/>
        </authorList>
    </citation>
    <scope>NUCLEOTIDE SEQUENCE</scope>
    <source>
        <tissue evidence="1">Shoot tissue taken approximately 20 cm above the soil surface</tissue>
    </source>
</reference>
<protein>
    <submittedName>
        <fullName evidence="1">Uncharacterized protein</fullName>
    </submittedName>
</protein>
<accession>A0A0A9B8L8</accession>
<proteinExistence type="predicted"/>
<dbReference type="EMBL" id="GBRH01237556">
    <property type="protein sequence ID" value="JAD60339.1"/>
    <property type="molecule type" value="Transcribed_RNA"/>
</dbReference>